<dbReference type="Gene3D" id="3.30.559.10">
    <property type="entry name" value="Chloramphenicol acetyltransferase-like domain"/>
    <property type="match status" value="2"/>
</dbReference>
<evidence type="ECO:0000313" key="2">
    <source>
        <dbReference type="EMBL" id="KAJ9698828.1"/>
    </source>
</evidence>
<dbReference type="InterPro" id="IPR023213">
    <property type="entry name" value="CAT-like_dom_sf"/>
</dbReference>
<proteinExistence type="inferred from homology"/>
<accession>A0AA39DVT7</accession>
<dbReference type="EMBL" id="JARBHA010000006">
    <property type="protein sequence ID" value="KAJ9698828.1"/>
    <property type="molecule type" value="Genomic_DNA"/>
</dbReference>
<dbReference type="Pfam" id="PF02458">
    <property type="entry name" value="Transferase"/>
    <property type="match status" value="1"/>
</dbReference>
<dbReference type="Proteomes" id="UP001168098">
    <property type="component" value="Unassembled WGS sequence"/>
</dbReference>
<dbReference type="AlphaFoldDB" id="A0AA39DVT7"/>
<evidence type="ECO:0000313" key="3">
    <source>
        <dbReference type="Proteomes" id="UP001168098"/>
    </source>
</evidence>
<evidence type="ECO:0000256" key="1">
    <source>
        <dbReference type="ARBA" id="ARBA00009861"/>
    </source>
</evidence>
<sequence>MATHKNTIHIPFLLEKKDVVLVKPAKPTPSEVLSFSTIDTDPNLEIICQTIYAYKAKRFSSSDDNGHALASSNGKTHDLDSCDPANVIRDALSRVLVYYYPLAGKLKKHSDGELRLNCNAAGVPFLVATANCELSSLGYLDGITVELAKPFVFDWPGDGGDGRHPLVLQVTKFSCGGFTIGMGISHSVCDGFGAAQFFRALAELASGKREPPVKPVWERERLVGTPSKTPFQIPIDKASLATSPHLPPTEIVHDCFYVNSESTKRLKTTLMKQCGDEAPKEGFTTIEALGAYVWRSRFRALELNSDGTTLFTMTVGYRRLLNPPLPDGYYGNAFGAAHATIMGKDLNEGPLSRVSKLIKEGKKIACSSDYIWNSIDMLESMRRQNIKFETNDATLVLTDWRRLGLVEEVDFGWKGPVNMIPVPWNMFGYVGLCIFTSPSSLDPAMKGGVRVLVSLPAAAIPKFKEEMNALSLGDDKALA</sequence>
<keyword evidence="3" id="KW-1185">Reference proteome</keyword>
<comment type="similarity">
    <text evidence="1">Belongs to the plant acyltransferase family.</text>
</comment>
<protein>
    <submittedName>
        <fullName evidence="2">Uncharacterized protein</fullName>
    </submittedName>
</protein>
<dbReference type="InterPro" id="IPR050898">
    <property type="entry name" value="Plant_acyltransferase"/>
</dbReference>
<comment type="caution">
    <text evidence="2">The sequence shown here is derived from an EMBL/GenBank/DDBJ whole genome shotgun (WGS) entry which is preliminary data.</text>
</comment>
<dbReference type="PANTHER" id="PTHR31147">
    <property type="entry name" value="ACYL TRANSFERASE 4"/>
    <property type="match status" value="1"/>
</dbReference>
<organism evidence="2 3">
    <name type="scientific">Vitis rotundifolia</name>
    <name type="common">Muscadine grape</name>
    <dbReference type="NCBI Taxonomy" id="103349"/>
    <lineage>
        <taxon>Eukaryota</taxon>
        <taxon>Viridiplantae</taxon>
        <taxon>Streptophyta</taxon>
        <taxon>Embryophyta</taxon>
        <taxon>Tracheophyta</taxon>
        <taxon>Spermatophyta</taxon>
        <taxon>Magnoliopsida</taxon>
        <taxon>eudicotyledons</taxon>
        <taxon>Gunneridae</taxon>
        <taxon>Pentapetalae</taxon>
        <taxon>rosids</taxon>
        <taxon>Vitales</taxon>
        <taxon>Vitaceae</taxon>
        <taxon>Viteae</taxon>
        <taxon>Vitis</taxon>
    </lineage>
</organism>
<reference evidence="2 3" key="1">
    <citation type="journal article" date="2023" name="BMC Biotechnol.">
        <title>Vitis rotundifolia cv Carlos genome sequencing.</title>
        <authorList>
            <person name="Huff M."/>
            <person name="Hulse-Kemp A."/>
            <person name="Scheffler B."/>
            <person name="Youngblood R."/>
            <person name="Simpson S."/>
            <person name="Babiker E."/>
            <person name="Staton M."/>
        </authorList>
    </citation>
    <scope>NUCLEOTIDE SEQUENCE [LARGE SCALE GENOMIC DNA]</scope>
    <source>
        <tissue evidence="2">Leaf</tissue>
    </source>
</reference>
<gene>
    <name evidence="2" type="ORF">PVL29_007757</name>
</gene>
<dbReference type="PANTHER" id="PTHR31147:SF25">
    <property type="entry name" value="HXXXD-TYPE ACYL-TRANSFERASE FAMILY PROTEIN"/>
    <property type="match status" value="1"/>
</dbReference>
<name>A0AA39DVT7_VITRO</name>